<sequence length="459" mass="47950">MAVGSGGGGGGDGGGGRMVVAIVVVMSAVVSPAVGQTVDGDGGDGVGGGIFQLYKSCGASINVSNLAVERTMWLRGAGEEVTLTTLRNSSEPCVLPPNASHQVTVGIHLQVHVGSAAGEEEEEDEEDKDVCNFVRHAVFVLPKGVLMVSCLADKTKAEAEMLGAEGSSSNAPPRPKPQGRALDPPSTADKPDHTPTTTPPSSSQAPPAAATRFEPFSTGTRVEGLDTTLTAIGAHFSTEAPPLTDDRGMWTTLGQDTTLKEGTTRWQEMTEMPTSTPEYVIESRTAEATDGNTKSPSPGSSSSSSTQNTGQAGKIPPLLRTRPPLIRNENISVRELTAQSGGQVSEEQVSGDHDDHVIYFAGAGAGVGVLVLGVVVVVCVAYYRSRKVKKMNPTDMFMSGGYQDSLNSLSGSHGAYLNAHVMYSGADPEFAESFELEERIMNSNISYSAHDIPKCLKGP</sequence>
<keyword evidence="2" id="KW-1133">Transmembrane helix</keyword>
<comment type="caution">
    <text evidence="4">The sequence shown here is derived from an EMBL/GenBank/DDBJ whole genome shotgun (WGS) entry which is preliminary data.</text>
</comment>
<feature type="region of interest" description="Disordered" evidence="1">
    <location>
        <begin position="286"/>
        <end position="321"/>
    </location>
</feature>
<dbReference type="EMBL" id="JARAKH010000009">
    <property type="protein sequence ID" value="KAK8401266.1"/>
    <property type="molecule type" value="Genomic_DNA"/>
</dbReference>
<feature type="transmembrane region" description="Helical" evidence="2">
    <location>
        <begin position="357"/>
        <end position="383"/>
    </location>
</feature>
<accession>A0AAW0UN44</accession>
<gene>
    <name evidence="4" type="ORF">O3P69_002791</name>
</gene>
<keyword evidence="2" id="KW-0812">Transmembrane</keyword>
<reference evidence="4 5" key="1">
    <citation type="submission" date="2023-03" db="EMBL/GenBank/DDBJ databases">
        <title>High-quality genome of Scylla paramamosain provides insights in environmental adaptation.</title>
        <authorList>
            <person name="Zhang L."/>
        </authorList>
    </citation>
    <scope>NUCLEOTIDE SEQUENCE [LARGE SCALE GENOMIC DNA]</scope>
    <source>
        <strain evidence="4">LZ_2023a</strain>
        <tissue evidence="4">Muscle</tissue>
    </source>
</reference>
<name>A0AAW0UN44_SCYPA</name>
<evidence type="ECO:0000256" key="2">
    <source>
        <dbReference type="SAM" id="Phobius"/>
    </source>
</evidence>
<dbReference type="Proteomes" id="UP001487740">
    <property type="component" value="Unassembled WGS sequence"/>
</dbReference>
<organism evidence="4 5">
    <name type="scientific">Scylla paramamosain</name>
    <name type="common">Mud crab</name>
    <dbReference type="NCBI Taxonomy" id="85552"/>
    <lineage>
        <taxon>Eukaryota</taxon>
        <taxon>Metazoa</taxon>
        <taxon>Ecdysozoa</taxon>
        <taxon>Arthropoda</taxon>
        <taxon>Crustacea</taxon>
        <taxon>Multicrustacea</taxon>
        <taxon>Malacostraca</taxon>
        <taxon>Eumalacostraca</taxon>
        <taxon>Eucarida</taxon>
        <taxon>Decapoda</taxon>
        <taxon>Pleocyemata</taxon>
        <taxon>Brachyura</taxon>
        <taxon>Eubrachyura</taxon>
        <taxon>Portunoidea</taxon>
        <taxon>Portunidae</taxon>
        <taxon>Portuninae</taxon>
        <taxon>Scylla</taxon>
    </lineage>
</organism>
<feature type="chain" id="PRO_5043429934" evidence="3">
    <location>
        <begin position="36"/>
        <end position="459"/>
    </location>
</feature>
<keyword evidence="2" id="KW-0472">Membrane</keyword>
<evidence type="ECO:0000256" key="1">
    <source>
        <dbReference type="SAM" id="MobiDB-lite"/>
    </source>
</evidence>
<keyword evidence="5" id="KW-1185">Reference proteome</keyword>
<protein>
    <submittedName>
        <fullName evidence="4">Uncharacterized protein</fullName>
    </submittedName>
</protein>
<feature type="compositionally biased region" description="Low complexity" evidence="1">
    <location>
        <begin position="194"/>
        <end position="211"/>
    </location>
</feature>
<proteinExistence type="predicted"/>
<evidence type="ECO:0000313" key="5">
    <source>
        <dbReference type="Proteomes" id="UP001487740"/>
    </source>
</evidence>
<evidence type="ECO:0000256" key="3">
    <source>
        <dbReference type="SAM" id="SignalP"/>
    </source>
</evidence>
<feature type="compositionally biased region" description="Low complexity" evidence="1">
    <location>
        <begin position="295"/>
        <end position="305"/>
    </location>
</feature>
<feature type="region of interest" description="Disordered" evidence="1">
    <location>
        <begin position="161"/>
        <end position="221"/>
    </location>
</feature>
<evidence type="ECO:0000313" key="4">
    <source>
        <dbReference type="EMBL" id="KAK8401266.1"/>
    </source>
</evidence>
<feature type="signal peptide" evidence="3">
    <location>
        <begin position="1"/>
        <end position="35"/>
    </location>
</feature>
<keyword evidence="3" id="KW-0732">Signal</keyword>
<dbReference type="AlphaFoldDB" id="A0AAW0UN44"/>